<evidence type="ECO:0000313" key="2">
    <source>
        <dbReference type="Proteomes" id="UP000275267"/>
    </source>
</evidence>
<reference evidence="2" key="1">
    <citation type="journal article" date="2019" name="Nat. Commun.">
        <title>The genome of broomcorn millet.</title>
        <authorList>
            <person name="Zou C."/>
            <person name="Miki D."/>
            <person name="Li D."/>
            <person name="Tang Q."/>
            <person name="Xiao L."/>
            <person name="Rajput S."/>
            <person name="Deng P."/>
            <person name="Jia W."/>
            <person name="Huang R."/>
            <person name="Zhang M."/>
            <person name="Sun Y."/>
            <person name="Hu J."/>
            <person name="Fu X."/>
            <person name="Schnable P.S."/>
            <person name="Li F."/>
            <person name="Zhang H."/>
            <person name="Feng B."/>
            <person name="Zhu X."/>
            <person name="Liu R."/>
            <person name="Schnable J.C."/>
            <person name="Zhu J.-K."/>
            <person name="Zhang H."/>
        </authorList>
    </citation>
    <scope>NUCLEOTIDE SEQUENCE [LARGE SCALE GENOMIC DNA]</scope>
</reference>
<gene>
    <name evidence="1" type="ORF">C2845_PM07G19840</name>
</gene>
<dbReference type="EMBL" id="PQIB02000004">
    <property type="protein sequence ID" value="RLN24365.1"/>
    <property type="molecule type" value="Genomic_DNA"/>
</dbReference>
<keyword evidence="2" id="KW-1185">Reference proteome</keyword>
<proteinExistence type="predicted"/>
<accession>A0A3L6SQP8</accession>
<name>A0A3L6SQP8_PANMI</name>
<organism evidence="1 2">
    <name type="scientific">Panicum miliaceum</name>
    <name type="common">Proso millet</name>
    <name type="synonym">Broomcorn millet</name>
    <dbReference type="NCBI Taxonomy" id="4540"/>
    <lineage>
        <taxon>Eukaryota</taxon>
        <taxon>Viridiplantae</taxon>
        <taxon>Streptophyta</taxon>
        <taxon>Embryophyta</taxon>
        <taxon>Tracheophyta</taxon>
        <taxon>Spermatophyta</taxon>
        <taxon>Magnoliopsida</taxon>
        <taxon>Liliopsida</taxon>
        <taxon>Poales</taxon>
        <taxon>Poaceae</taxon>
        <taxon>PACMAD clade</taxon>
        <taxon>Panicoideae</taxon>
        <taxon>Panicodae</taxon>
        <taxon>Paniceae</taxon>
        <taxon>Panicinae</taxon>
        <taxon>Panicum</taxon>
        <taxon>Panicum sect. Panicum</taxon>
    </lineage>
</organism>
<protein>
    <submittedName>
        <fullName evidence="1">Uncharacterized protein</fullName>
    </submittedName>
</protein>
<evidence type="ECO:0000313" key="1">
    <source>
        <dbReference type="EMBL" id="RLN24365.1"/>
    </source>
</evidence>
<comment type="caution">
    <text evidence="1">The sequence shown here is derived from an EMBL/GenBank/DDBJ whole genome shotgun (WGS) entry which is preliminary data.</text>
</comment>
<dbReference type="Proteomes" id="UP000275267">
    <property type="component" value="Unassembled WGS sequence"/>
</dbReference>
<dbReference type="AlphaFoldDB" id="A0A3L6SQP8"/>
<sequence>MPIDDRHTSRHPAVLRGLPLPNPLLVMTTPTQTCCRCLPLPPPPPYRGSAIGPPLRRVGLPHLCAISPATTVGYPATLGLLGLLSTGPKSP</sequence>